<feature type="domain" description="DDE Tnp4" evidence="3">
    <location>
        <begin position="4"/>
        <end position="130"/>
    </location>
</feature>
<dbReference type="InterPro" id="IPR027806">
    <property type="entry name" value="HARBI1_dom"/>
</dbReference>
<dbReference type="PANTHER" id="PTHR23080:SF133">
    <property type="entry name" value="SI:CH211-262I1.5-RELATED"/>
    <property type="match status" value="1"/>
</dbReference>
<protein>
    <recommendedName>
        <fullName evidence="3">DDE Tnp4 domain-containing protein</fullName>
    </recommendedName>
</protein>
<gene>
    <name evidence="4" type="ORF">JTE90_006847</name>
</gene>
<evidence type="ECO:0000313" key="5">
    <source>
        <dbReference type="Proteomes" id="UP000827092"/>
    </source>
</evidence>
<comment type="cofactor">
    <cofactor evidence="1">
        <name>a divalent metal cation</name>
        <dbReference type="ChEBI" id="CHEBI:60240"/>
    </cofactor>
</comment>
<accession>A0AAV6TJ09</accession>
<evidence type="ECO:0000256" key="1">
    <source>
        <dbReference type="ARBA" id="ARBA00001968"/>
    </source>
</evidence>
<proteinExistence type="predicted"/>
<dbReference type="EMBL" id="JAFNEN010003968">
    <property type="protein sequence ID" value="KAG8171440.1"/>
    <property type="molecule type" value="Genomic_DNA"/>
</dbReference>
<name>A0AAV6TJ09_9ARAC</name>
<dbReference type="AlphaFoldDB" id="A0AAV6TJ09"/>
<comment type="caution">
    <text evidence="4">The sequence shown here is derived from an EMBL/GenBank/DDBJ whole genome shotgun (WGS) entry which is preliminary data.</text>
</comment>
<organism evidence="4 5">
    <name type="scientific">Oedothorax gibbosus</name>
    <dbReference type="NCBI Taxonomy" id="931172"/>
    <lineage>
        <taxon>Eukaryota</taxon>
        <taxon>Metazoa</taxon>
        <taxon>Ecdysozoa</taxon>
        <taxon>Arthropoda</taxon>
        <taxon>Chelicerata</taxon>
        <taxon>Arachnida</taxon>
        <taxon>Araneae</taxon>
        <taxon>Araneomorphae</taxon>
        <taxon>Entelegynae</taxon>
        <taxon>Araneoidea</taxon>
        <taxon>Linyphiidae</taxon>
        <taxon>Erigoninae</taxon>
        <taxon>Oedothorax</taxon>
    </lineage>
</organism>
<dbReference type="Pfam" id="PF13359">
    <property type="entry name" value="DDE_Tnp_4"/>
    <property type="match status" value="1"/>
</dbReference>
<evidence type="ECO:0000259" key="3">
    <source>
        <dbReference type="Pfam" id="PF13359"/>
    </source>
</evidence>
<dbReference type="GO" id="GO:0046872">
    <property type="term" value="F:metal ion binding"/>
    <property type="evidence" value="ECO:0007669"/>
    <property type="project" value="UniProtKB-KW"/>
</dbReference>
<evidence type="ECO:0000256" key="2">
    <source>
        <dbReference type="ARBA" id="ARBA00022723"/>
    </source>
</evidence>
<dbReference type="PANTHER" id="PTHR23080">
    <property type="entry name" value="THAP DOMAIN PROTEIN"/>
    <property type="match status" value="1"/>
</dbReference>
<keyword evidence="2" id="KW-0479">Metal-binding</keyword>
<dbReference type="Proteomes" id="UP000827092">
    <property type="component" value="Unassembled WGS sequence"/>
</dbReference>
<reference evidence="4 5" key="1">
    <citation type="journal article" date="2022" name="Nat. Ecol. Evol.">
        <title>A masculinizing supergene underlies an exaggerated male reproductive morph in a spider.</title>
        <authorList>
            <person name="Hendrickx F."/>
            <person name="De Corte Z."/>
            <person name="Sonet G."/>
            <person name="Van Belleghem S.M."/>
            <person name="Kostlbacher S."/>
            <person name="Vangestel C."/>
        </authorList>
    </citation>
    <scope>NUCLEOTIDE SEQUENCE [LARGE SCALE GENOMIC DNA]</scope>
    <source>
        <strain evidence="4">W744_W776</strain>
    </source>
</reference>
<evidence type="ECO:0000313" key="4">
    <source>
        <dbReference type="EMBL" id="KAG8171440.1"/>
    </source>
</evidence>
<sequence>MVQPFNVVEQQLTFSHYKNSNTLKALIGIAPSGGVTFISDLYCGSISDKEFFKRSGLLQLLEKGDIVLADKGFRIEEELIEAEIGLMQPLFLKEKIQFTIEERSKNKLVSCLRVHVERAISRIKTWKKVRTLLLIMEVDNTICTLQKMKNKSPLIMAVDTICVKFFFDGGLLRTER</sequence>
<keyword evidence="5" id="KW-1185">Reference proteome</keyword>